<keyword evidence="2 4" id="KW-0378">Hydrolase</keyword>
<dbReference type="SUPFAM" id="SSF56601">
    <property type="entry name" value="beta-lactamase/transpeptidase-like"/>
    <property type="match status" value="1"/>
</dbReference>
<dbReference type="Gene3D" id="3.40.710.10">
    <property type="entry name" value="DD-peptidase/beta-lactamase superfamily"/>
    <property type="match status" value="1"/>
</dbReference>
<reference evidence="4" key="1">
    <citation type="submission" date="2022-06" db="EMBL/GenBank/DDBJ databases">
        <title>New cyanobacteria of genus Symplocastrum in benthos of Lake Baikal.</title>
        <authorList>
            <person name="Sorokovikova E."/>
            <person name="Tikhonova I."/>
            <person name="Krasnopeev A."/>
            <person name="Evseev P."/>
            <person name="Gladkikh A."/>
            <person name="Belykh O."/>
        </authorList>
    </citation>
    <scope>NUCLEOTIDE SEQUENCE</scope>
    <source>
        <strain evidence="4">BBK-W-15</strain>
    </source>
</reference>
<evidence type="ECO:0000256" key="2">
    <source>
        <dbReference type="ARBA" id="ARBA00022801"/>
    </source>
</evidence>
<keyword evidence="5" id="KW-1185">Reference proteome</keyword>
<dbReference type="NCBIfam" id="TIGR00666">
    <property type="entry name" value="PBP4"/>
    <property type="match status" value="1"/>
</dbReference>
<dbReference type="InterPro" id="IPR000667">
    <property type="entry name" value="Peptidase_S13"/>
</dbReference>
<dbReference type="Proteomes" id="UP001204953">
    <property type="component" value="Unassembled WGS sequence"/>
</dbReference>
<evidence type="ECO:0000313" key="4">
    <source>
        <dbReference type="EMBL" id="MCP2732076.1"/>
    </source>
</evidence>
<gene>
    <name evidence="4" type="primary">dacB</name>
    <name evidence="4" type="ORF">NJ959_26970</name>
</gene>
<dbReference type="AlphaFoldDB" id="A0AAE3KQQ0"/>
<feature type="signal peptide" evidence="3">
    <location>
        <begin position="1"/>
        <end position="22"/>
    </location>
</feature>
<keyword evidence="4" id="KW-0645">Protease</keyword>
<accession>A0AAE3KQQ0</accession>
<comment type="caution">
    <text evidence="4">The sequence shown here is derived from an EMBL/GenBank/DDBJ whole genome shotgun (WGS) entry which is preliminary data.</text>
</comment>
<evidence type="ECO:0000256" key="3">
    <source>
        <dbReference type="SAM" id="SignalP"/>
    </source>
</evidence>
<keyword evidence="4" id="KW-0121">Carboxypeptidase</keyword>
<feature type="chain" id="PRO_5041957984" evidence="3">
    <location>
        <begin position="23"/>
        <end position="296"/>
    </location>
</feature>
<evidence type="ECO:0000313" key="5">
    <source>
        <dbReference type="Proteomes" id="UP001204953"/>
    </source>
</evidence>
<name>A0AAE3KQQ0_9CYAN</name>
<sequence length="296" mass="31630">MKSVVQWVKPLAMLTCTVINWAAIAPQIQASANSATDLASNFESVEIVVPPPENQDSDRVCPASLGLFIDGIISRPNVARANWGIMVASLSDGSVFYSHNASQSFIPASNVKLFTTAAALQKFDPNAKIGTTSLDEWVGITNTNSNNDYAEALLRQVGGVSAVKETLSQLGINPNSYRLSDGSGLSRQNLATPTTLVQLLRAMSVAKNRDIFYSSLAVAGVSGTLKRRFHFTPVEGHLHGKTGTLTGVRALSGYLEHPEYGVLVFSIIVNESSSGEGLVNAIDDIVVQVSKLSRCY</sequence>
<evidence type="ECO:0000256" key="1">
    <source>
        <dbReference type="ARBA" id="ARBA00006096"/>
    </source>
</evidence>
<dbReference type="PANTHER" id="PTHR30023:SF0">
    <property type="entry name" value="PENICILLIN-SENSITIVE CARBOXYPEPTIDASE A"/>
    <property type="match status" value="1"/>
</dbReference>
<dbReference type="InterPro" id="IPR012338">
    <property type="entry name" value="Beta-lactam/transpept-like"/>
</dbReference>
<dbReference type="GO" id="GO:0006508">
    <property type="term" value="P:proteolysis"/>
    <property type="evidence" value="ECO:0007669"/>
    <property type="project" value="InterPro"/>
</dbReference>
<organism evidence="4 5">
    <name type="scientific">Limnofasciculus baicalensis BBK-W-15</name>
    <dbReference type="NCBI Taxonomy" id="2699891"/>
    <lineage>
        <taxon>Bacteria</taxon>
        <taxon>Bacillati</taxon>
        <taxon>Cyanobacteriota</taxon>
        <taxon>Cyanophyceae</taxon>
        <taxon>Coleofasciculales</taxon>
        <taxon>Coleofasciculaceae</taxon>
        <taxon>Limnofasciculus</taxon>
        <taxon>Limnofasciculus baicalensis</taxon>
    </lineage>
</organism>
<dbReference type="PANTHER" id="PTHR30023">
    <property type="entry name" value="D-ALANYL-D-ALANINE CARBOXYPEPTIDASE"/>
    <property type="match status" value="1"/>
</dbReference>
<dbReference type="EC" id="3.4.16.4" evidence="4"/>
<dbReference type="PRINTS" id="PR00922">
    <property type="entry name" value="DADACBPTASE3"/>
</dbReference>
<dbReference type="RefSeq" id="WP_254014804.1">
    <property type="nucleotide sequence ID" value="NZ_JAMZMM010000472.1"/>
</dbReference>
<proteinExistence type="inferred from homology"/>
<dbReference type="GO" id="GO:0000270">
    <property type="term" value="P:peptidoglycan metabolic process"/>
    <property type="evidence" value="ECO:0007669"/>
    <property type="project" value="TreeGrafter"/>
</dbReference>
<dbReference type="Pfam" id="PF02113">
    <property type="entry name" value="Peptidase_S13"/>
    <property type="match status" value="2"/>
</dbReference>
<comment type="similarity">
    <text evidence="1">Belongs to the peptidase S13 family.</text>
</comment>
<dbReference type="EMBL" id="JAMZMM010000472">
    <property type="protein sequence ID" value="MCP2732076.1"/>
    <property type="molecule type" value="Genomic_DNA"/>
</dbReference>
<keyword evidence="3" id="KW-0732">Signal</keyword>
<dbReference type="GO" id="GO:0009002">
    <property type="term" value="F:serine-type D-Ala-D-Ala carboxypeptidase activity"/>
    <property type="evidence" value="ECO:0007669"/>
    <property type="project" value="UniProtKB-EC"/>
</dbReference>
<protein>
    <submittedName>
        <fullName evidence="4">D-alanyl-D-alanine carboxypeptidase/D-alanyl-D-alanine-endopeptidase</fullName>
        <ecNumber evidence="4">3.4.16.4</ecNumber>
    </submittedName>
</protein>